<dbReference type="GO" id="GO:0080090">
    <property type="term" value="P:regulation of primary metabolic process"/>
    <property type="evidence" value="ECO:0007669"/>
    <property type="project" value="UniProtKB-ARBA"/>
</dbReference>
<feature type="domain" description="EGF-like" evidence="15">
    <location>
        <begin position="229"/>
        <end position="270"/>
    </location>
</feature>
<evidence type="ECO:0000256" key="13">
    <source>
        <dbReference type="SAM" id="Phobius"/>
    </source>
</evidence>
<dbReference type="InterPro" id="IPR051022">
    <property type="entry name" value="Notch_Cell-Fate_Det"/>
</dbReference>
<keyword evidence="9 13" id="KW-1133">Transmembrane helix</keyword>
<dbReference type="GO" id="GO:0060255">
    <property type="term" value="P:regulation of macromolecule metabolic process"/>
    <property type="evidence" value="ECO:0007669"/>
    <property type="project" value="UniProtKB-ARBA"/>
</dbReference>
<evidence type="ECO:0000256" key="1">
    <source>
        <dbReference type="ARBA" id="ARBA00004247"/>
    </source>
</evidence>
<dbReference type="OrthoDB" id="430340at2759"/>
<name>A0A3M7Q4F6_BRAPC</name>
<dbReference type="InterPro" id="IPR000742">
    <property type="entry name" value="EGF"/>
</dbReference>
<dbReference type="GO" id="GO:0005509">
    <property type="term" value="F:calcium ion binding"/>
    <property type="evidence" value="ECO:0007669"/>
    <property type="project" value="InterPro"/>
</dbReference>
<dbReference type="InterPro" id="IPR000152">
    <property type="entry name" value="EGF-type_Asp/Asn_hydroxyl_site"/>
</dbReference>
<keyword evidence="14" id="KW-0732">Signal</keyword>
<keyword evidence="7" id="KW-0677">Repeat</keyword>
<dbReference type="GO" id="GO:0003002">
    <property type="term" value="P:regionalization"/>
    <property type="evidence" value="ECO:0007669"/>
    <property type="project" value="UniProtKB-ARBA"/>
</dbReference>
<feature type="chain" id="PRO_5018087761" evidence="14">
    <location>
        <begin position="17"/>
        <end position="469"/>
    </location>
</feature>
<accession>A0A3M7Q4F6</accession>
<dbReference type="GO" id="GO:0048592">
    <property type="term" value="P:eye morphogenesis"/>
    <property type="evidence" value="ECO:0007669"/>
    <property type="project" value="UniProtKB-ARBA"/>
</dbReference>
<evidence type="ECO:0000256" key="4">
    <source>
        <dbReference type="ARBA" id="ARBA00022536"/>
    </source>
</evidence>
<dbReference type="Pfam" id="PF00008">
    <property type="entry name" value="EGF"/>
    <property type="match status" value="1"/>
</dbReference>
<dbReference type="PROSITE" id="PS01187">
    <property type="entry name" value="EGF_CA"/>
    <property type="match status" value="1"/>
</dbReference>
<organism evidence="16 17">
    <name type="scientific">Brachionus plicatilis</name>
    <name type="common">Marine rotifer</name>
    <name type="synonym">Brachionus muelleri</name>
    <dbReference type="NCBI Taxonomy" id="10195"/>
    <lineage>
        <taxon>Eukaryota</taxon>
        <taxon>Metazoa</taxon>
        <taxon>Spiralia</taxon>
        <taxon>Gnathifera</taxon>
        <taxon>Rotifera</taxon>
        <taxon>Eurotatoria</taxon>
        <taxon>Monogononta</taxon>
        <taxon>Pseudotrocha</taxon>
        <taxon>Ploima</taxon>
        <taxon>Brachionidae</taxon>
        <taxon>Brachionus</taxon>
    </lineage>
</organism>
<comment type="caution">
    <text evidence="16">The sequence shown here is derived from an EMBL/GenBank/DDBJ whole genome shotgun (WGS) entry which is preliminary data.</text>
</comment>
<dbReference type="GO" id="GO:0051241">
    <property type="term" value="P:negative regulation of multicellular organismal process"/>
    <property type="evidence" value="ECO:0007669"/>
    <property type="project" value="UniProtKB-ARBA"/>
</dbReference>
<keyword evidence="6 13" id="KW-0812">Transmembrane</keyword>
<dbReference type="InterPro" id="IPR001881">
    <property type="entry name" value="EGF-like_Ca-bd_dom"/>
</dbReference>
<dbReference type="GO" id="GO:0016324">
    <property type="term" value="C:apical plasma membrane"/>
    <property type="evidence" value="ECO:0007669"/>
    <property type="project" value="UniProtKB-SubCell"/>
</dbReference>
<dbReference type="SUPFAM" id="SSF57196">
    <property type="entry name" value="EGF/Laminin"/>
    <property type="match status" value="3"/>
</dbReference>
<dbReference type="SMART" id="SM00181">
    <property type="entry name" value="EGF"/>
    <property type="match status" value="3"/>
</dbReference>
<evidence type="ECO:0000256" key="8">
    <source>
        <dbReference type="ARBA" id="ARBA00022782"/>
    </source>
</evidence>
<dbReference type="SUPFAM" id="SSF56436">
    <property type="entry name" value="C-type lectin-like"/>
    <property type="match status" value="1"/>
</dbReference>
<dbReference type="PROSITE" id="PS00022">
    <property type="entry name" value="EGF_1"/>
    <property type="match status" value="3"/>
</dbReference>
<dbReference type="PROSITE" id="PS50026">
    <property type="entry name" value="EGF_3"/>
    <property type="match status" value="3"/>
</dbReference>
<keyword evidence="17" id="KW-1185">Reference proteome</keyword>
<evidence type="ECO:0000256" key="5">
    <source>
        <dbReference type="ARBA" id="ARBA00022553"/>
    </source>
</evidence>
<dbReference type="GO" id="GO:0051093">
    <property type="term" value="P:negative regulation of developmental process"/>
    <property type="evidence" value="ECO:0007669"/>
    <property type="project" value="UniProtKB-ARBA"/>
</dbReference>
<protein>
    <submittedName>
        <fullName evidence="16">Slit-like protein</fullName>
    </submittedName>
</protein>
<evidence type="ECO:0000256" key="14">
    <source>
        <dbReference type="SAM" id="SignalP"/>
    </source>
</evidence>
<evidence type="ECO:0000313" key="17">
    <source>
        <dbReference type="Proteomes" id="UP000276133"/>
    </source>
</evidence>
<comment type="subcellular location">
    <subcellularLocation>
        <location evidence="1">Apical cell membrane</location>
        <topology evidence="1">Single-pass type I membrane protein</topology>
    </subcellularLocation>
</comment>
<dbReference type="InterPro" id="IPR001304">
    <property type="entry name" value="C-type_lectin-like"/>
</dbReference>
<dbReference type="InterPro" id="IPR016186">
    <property type="entry name" value="C-type_lectin-like/link_sf"/>
</dbReference>
<feature type="signal peptide" evidence="14">
    <location>
        <begin position="1"/>
        <end position="16"/>
    </location>
</feature>
<keyword evidence="5" id="KW-0597">Phosphoprotein</keyword>
<sequence length="469" mass="55125">MKIKLILFTLFNYFKAADIECPLDWFRFKSSCYKNYPAAQYSKAIETCFRAAHKYGTIKQPYLTNIEDDEEMNFVMRFMIQNGINEIYVGANNLIKRSNDLLWERVGLTTENNRVNDRILCPDIHIDNTSFYCGFVKNLFYDEKKNNPNMNLNSFENINHTIHTIIQNQNKFCVNVSNCFISLPYLCEVNCTYQELNCANWTQDYNKKLFSSSNNSLPKTTRVLTTTTKYDPCATNSNKCRNNSTCIYSDLSIEKYICICQEGFEGLYCERDERPCQPHRNKCKHNSTCTQSGRSYNCTCQSGFEGYHCERNIDDCIEGICQNGAQCIDLVNAFRCECLSFFYGEFCENKREDLVLKENVSRSFSVFAIIAIVLTYGFFITLDLLRFFFKIEPSGLLEERQLIRKKRLMKKIMDDMKSKRKRKKYRRIIYANYATKDPFIAKFEKTFHISYDLDLPFIDEESYRNSNII</sequence>
<gene>
    <name evidence="16" type="ORF">BpHYR1_042367</name>
</gene>
<feature type="transmembrane region" description="Helical" evidence="13">
    <location>
        <begin position="364"/>
        <end position="385"/>
    </location>
</feature>
<dbReference type="Gene3D" id="2.10.25.10">
    <property type="entry name" value="Laminin"/>
    <property type="match status" value="3"/>
</dbReference>
<keyword evidence="11 12" id="KW-1015">Disulfide bond</keyword>
<evidence type="ECO:0000256" key="7">
    <source>
        <dbReference type="ARBA" id="ARBA00022737"/>
    </source>
</evidence>
<reference evidence="16 17" key="1">
    <citation type="journal article" date="2018" name="Sci. Rep.">
        <title>Genomic signatures of local adaptation to the degree of environmental predictability in rotifers.</title>
        <authorList>
            <person name="Franch-Gras L."/>
            <person name="Hahn C."/>
            <person name="Garcia-Roger E.M."/>
            <person name="Carmona M.J."/>
            <person name="Serra M."/>
            <person name="Gomez A."/>
        </authorList>
    </citation>
    <scope>NUCLEOTIDE SEQUENCE [LARGE SCALE GENOMIC DNA]</scope>
    <source>
        <strain evidence="16">HYR1</strain>
    </source>
</reference>
<dbReference type="PROSITE" id="PS00010">
    <property type="entry name" value="ASX_HYDROXYL"/>
    <property type="match status" value="1"/>
</dbReference>
<evidence type="ECO:0000256" key="12">
    <source>
        <dbReference type="PROSITE-ProRule" id="PRU00076"/>
    </source>
</evidence>
<dbReference type="FunFam" id="2.10.25.10:FF:000565">
    <property type="entry name" value="Predicted protein"/>
    <property type="match status" value="1"/>
</dbReference>
<feature type="domain" description="EGF-like" evidence="15">
    <location>
        <begin position="312"/>
        <end position="348"/>
    </location>
</feature>
<dbReference type="Pfam" id="PF12661">
    <property type="entry name" value="hEGF"/>
    <property type="match status" value="2"/>
</dbReference>
<dbReference type="InterPro" id="IPR018097">
    <property type="entry name" value="EGF_Ca-bd_CS"/>
</dbReference>
<evidence type="ECO:0000256" key="9">
    <source>
        <dbReference type="ARBA" id="ARBA00022989"/>
    </source>
</evidence>
<comment type="caution">
    <text evidence="12">Lacks conserved residue(s) required for the propagation of feature annotation.</text>
</comment>
<dbReference type="GO" id="GO:0009967">
    <property type="term" value="P:positive regulation of signal transduction"/>
    <property type="evidence" value="ECO:0007669"/>
    <property type="project" value="UniProtKB-ARBA"/>
</dbReference>
<evidence type="ECO:0000256" key="11">
    <source>
        <dbReference type="ARBA" id="ARBA00023157"/>
    </source>
</evidence>
<dbReference type="SMART" id="SM00179">
    <property type="entry name" value="EGF_CA"/>
    <property type="match status" value="3"/>
</dbReference>
<dbReference type="Proteomes" id="UP000276133">
    <property type="component" value="Unassembled WGS sequence"/>
</dbReference>
<keyword evidence="4 12" id="KW-0245">EGF-like domain</keyword>
<keyword evidence="2" id="KW-0217">Developmental protein</keyword>
<dbReference type="STRING" id="10195.A0A3M7Q4F6"/>
<evidence type="ECO:0000313" key="16">
    <source>
        <dbReference type="EMBL" id="RNA06297.1"/>
    </source>
</evidence>
<dbReference type="Gene3D" id="3.10.100.10">
    <property type="entry name" value="Mannose-Binding Protein A, subunit A"/>
    <property type="match status" value="1"/>
</dbReference>
<dbReference type="EMBL" id="REGN01007439">
    <property type="protein sequence ID" value="RNA06297.1"/>
    <property type="molecule type" value="Genomic_DNA"/>
</dbReference>
<keyword evidence="8" id="KW-0221">Differentiation</keyword>
<evidence type="ECO:0000256" key="6">
    <source>
        <dbReference type="ARBA" id="ARBA00022692"/>
    </source>
</evidence>
<dbReference type="InterPro" id="IPR013032">
    <property type="entry name" value="EGF-like_CS"/>
</dbReference>
<evidence type="ECO:0000256" key="2">
    <source>
        <dbReference type="ARBA" id="ARBA00022473"/>
    </source>
</evidence>
<feature type="disulfide bond" evidence="12">
    <location>
        <begin position="338"/>
        <end position="347"/>
    </location>
</feature>
<dbReference type="SMART" id="SM00034">
    <property type="entry name" value="CLECT"/>
    <property type="match status" value="1"/>
</dbReference>
<dbReference type="CDD" id="cd00054">
    <property type="entry name" value="EGF_CA"/>
    <property type="match status" value="3"/>
</dbReference>
<evidence type="ECO:0000256" key="3">
    <source>
        <dbReference type="ARBA" id="ARBA00022475"/>
    </source>
</evidence>
<feature type="domain" description="EGF-like" evidence="15">
    <location>
        <begin position="272"/>
        <end position="310"/>
    </location>
</feature>
<dbReference type="InterPro" id="IPR016187">
    <property type="entry name" value="CTDL_fold"/>
</dbReference>
<dbReference type="PROSITE" id="PS01186">
    <property type="entry name" value="EGF_2"/>
    <property type="match status" value="2"/>
</dbReference>
<dbReference type="AlphaFoldDB" id="A0A3M7Q4F6"/>
<dbReference type="GO" id="GO:0048468">
    <property type="term" value="P:cell development"/>
    <property type="evidence" value="ECO:0007669"/>
    <property type="project" value="UniProtKB-ARBA"/>
</dbReference>
<feature type="disulfide bond" evidence="12">
    <location>
        <begin position="300"/>
        <end position="309"/>
    </location>
</feature>
<dbReference type="PANTHER" id="PTHR24049">
    <property type="entry name" value="CRUMBS FAMILY MEMBER"/>
    <property type="match status" value="1"/>
</dbReference>
<evidence type="ECO:0000259" key="15">
    <source>
        <dbReference type="PROSITE" id="PS50026"/>
    </source>
</evidence>
<keyword evidence="3" id="KW-1003">Cell membrane</keyword>
<dbReference type="GO" id="GO:0008593">
    <property type="term" value="P:regulation of Notch signaling pathway"/>
    <property type="evidence" value="ECO:0007669"/>
    <property type="project" value="UniProtKB-ARBA"/>
</dbReference>
<feature type="disulfide bond" evidence="12">
    <location>
        <begin position="260"/>
        <end position="269"/>
    </location>
</feature>
<proteinExistence type="predicted"/>
<evidence type="ECO:0000256" key="10">
    <source>
        <dbReference type="ARBA" id="ARBA00023136"/>
    </source>
</evidence>
<dbReference type="GO" id="GO:0030182">
    <property type="term" value="P:neuron differentiation"/>
    <property type="evidence" value="ECO:0007669"/>
    <property type="project" value="UniProtKB-ARBA"/>
</dbReference>
<keyword evidence="10 13" id="KW-0472">Membrane</keyword>